<evidence type="ECO:0000313" key="3">
    <source>
        <dbReference type="EMBL" id="CAD8104757.1"/>
    </source>
</evidence>
<dbReference type="InterPro" id="IPR007275">
    <property type="entry name" value="YTH_domain"/>
</dbReference>
<protein>
    <recommendedName>
        <fullName evidence="2">YTH domain-containing protein</fullName>
    </recommendedName>
</protein>
<keyword evidence="4" id="KW-1185">Reference proteome</keyword>
<feature type="compositionally biased region" description="Basic and acidic residues" evidence="1">
    <location>
        <begin position="461"/>
        <end position="473"/>
    </location>
</feature>
<feature type="compositionally biased region" description="Basic and acidic residues" evidence="1">
    <location>
        <begin position="438"/>
        <end position="454"/>
    </location>
</feature>
<feature type="compositionally biased region" description="Low complexity" evidence="1">
    <location>
        <begin position="401"/>
        <end position="424"/>
    </location>
</feature>
<dbReference type="PANTHER" id="PTHR34379:SF6">
    <property type="entry name" value="PROTEIN 3F"/>
    <property type="match status" value="1"/>
</dbReference>
<reference evidence="3" key="1">
    <citation type="submission" date="2021-01" db="EMBL/GenBank/DDBJ databases">
        <authorList>
            <consortium name="Genoscope - CEA"/>
            <person name="William W."/>
        </authorList>
    </citation>
    <scope>NUCLEOTIDE SEQUENCE</scope>
</reference>
<dbReference type="OMA" id="CAKMINQ"/>
<dbReference type="EMBL" id="CAJJDM010000128">
    <property type="protein sequence ID" value="CAD8104757.1"/>
    <property type="molecule type" value="Genomic_DNA"/>
</dbReference>
<dbReference type="Proteomes" id="UP000688137">
    <property type="component" value="Unassembled WGS sequence"/>
</dbReference>
<dbReference type="GO" id="GO:0003723">
    <property type="term" value="F:RNA binding"/>
    <property type="evidence" value="ECO:0007669"/>
    <property type="project" value="InterPro"/>
</dbReference>
<evidence type="ECO:0000256" key="1">
    <source>
        <dbReference type="SAM" id="MobiDB-lite"/>
    </source>
</evidence>
<dbReference type="InterPro" id="IPR040411">
    <property type="entry name" value="At5g23160-like"/>
</dbReference>
<dbReference type="Pfam" id="PF04146">
    <property type="entry name" value="YTH"/>
    <property type="match status" value="1"/>
</dbReference>
<organism evidence="3 4">
    <name type="scientific">Paramecium primaurelia</name>
    <dbReference type="NCBI Taxonomy" id="5886"/>
    <lineage>
        <taxon>Eukaryota</taxon>
        <taxon>Sar</taxon>
        <taxon>Alveolata</taxon>
        <taxon>Ciliophora</taxon>
        <taxon>Intramacronucleata</taxon>
        <taxon>Oligohymenophorea</taxon>
        <taxon>Peniculida</taxon>
        <taxon>Parameciidae</taxon>
        <taxon>Paramecium</taxon>
    </lineage>
</organism>
<evidence type="ECO:0000313" key="4">
    <source>
        <dbReference type="Proteomes" id="UP000688137"/>
    </source>
</evidence>
<sequence>MNSITFKWENSSEVQTIPIQGIKIQVRDLRIKIEQMFNSKKDDIQMLYENKILNISDEIRNKQMIILVRIPKRRNVCLSCFSKDLEILTPCCQKSICSTCENIFCQKSKCFFNINSQCHYKYTESFQTFVPEPSCNEFITFNSVFYLMKSNKNNLAHAKRFSVWTVKEITYLKLAQECNIPANVILIFINNDELVGCAKMINQLVVYDQQFPKLKTFKIQWLRKQPSIKTIYDFPSLELYEGFKIQHGIAKAICQSFPIGQMQIEVKQQQSSTADEWDLDEILKDQEETIKKDEQIQPIIIKTSDFCQHKQEVQEITKQEDKDITKQEDDTKNTNLNIVQIIQTTQELFNKINNGKIPGIKGDTKYTHPIVKQLCYNLLSNTLLNNNNNNKNQLKKRKYSRSSSSSSSSSNSSSSSSNESVISTSKKRKLFSNKQSKFKKELNLKKEKKQEKWRNNNKYTFYEDKLKNKKDLQASKNQEQQSYHDKSRNKSRK</sequence>
<gene>
    <name evidence="3" type="ORF">PPRIM_AZ9-3.1.T1250053</name>
</gene>
<proteinExistence type="predicted"/>
<feature type="domain" description="YTH" evidence="2">
    <location>
        <begin position="144"/>
        <end position="225"/>
    </location>
</feature>
<dbReference type="PANTHER" id="PTHR34379">
    <property type="entry name" value="OS07G0553800 PROTEIN"/>
    <property type="match status" value="1"/>
</dbReference>
<feature type="region of interest" description="Disordered" evidence="1">
    <location>
        <begin position="385"/>
        <end position="493"/>
    </location>
</feature>
<evidence type="ECO:0000259" key="2">
    <source>
        <dbReference type="Pfam" id="PF04146"/>
    </source>
</evidence>
<comment type="caution">
    <text evidence="3">The sequence shown here is derived from an EMBL/GenBank/DDBJ whole genome shotgun (WGS) entry which is preliminary data.</text>
</comment>
<dbReference type="AlphaFoldDB" id="A0A8S1PN44"/>
<feature type="compositionally biased region" description="Basic and acidic residues" evidence="1">
    <location>
        <begin position="482"/>
        <end position="493"/>
    </location>
</feature>
<accession>A0A8S1PN44</accession>
<name>A0A8S1PN44_PARPR</name>